<evidence type="ECO:0000313" key="2">
    <source>
        <dbReference type="EMBL" id="CCV02150.1"/>
    </source>
</evidence>
<evidence type="ECO:0000313" key="3">
    <source>
        <dbReference type="Proteomes" id="UP000097612"/>
    </source>
</evidence>
<dbReference type="EMBL" id="HF920635">
    <property type="protein sequence ID" value="CCV02150.1"/>
    <property type="molecule type" value="Genomic_DNA"/>
</dbReference>
<organism evidence="2 3">
    <name type="scientific">Invertebrate iridovirus 25</name>
    <dbReference type="NCBI Taxonomy" id="1301280"/>
    <lineage>
        <taxon>Viruses</taxon>
        <taxon>Varidnaviria</taxon>
        <taxon>Bamfordvirae</taxon>
        <taxon>Nucleocytoviricota</taxon>
        <taxon>Megaviricetes</taxon>
        <taxon>Pimascovirales</taxon>
        <taxon>Pimascovirales incertae sedis</taxon>
        <taxon>Iridoviridae</taxon>
        <taxon>Betairidovirinae</taxon>
        <taxon>Chloriridovirus</taxon>
        <taxon>Chloriridovirus simulium2</taxon>
    </lineage>
</organism>
<dbReference type="OrthoDB" id="27494at10239"/>
<sequence>MIIIFLKKFKLSIMNPLNLIDLCSQIVLDSCLKNVLFQKMLSNPFRIASIRFNSLNLPLTLKNKIMKMEEIKGDYCSNCRKPTYKSQKYHKFKQSHNNNYHSSPGINPLRPNVPGGKAPLVNWDLERITFRSHGTERVKGIKFPFKIKLCFNCIKMLECKCDKCNTRGRKIIVIQQDDFDLEYEKELEQLVQVEQLVEDSDSESEYNFGLDDDFNPDDYDSDFDPSEYNL</sequence>
<name>W8W2G2_9VIRU</name>
<reference evidence="2 3" key="1">
    <citation type="journal article" date="2013" name="Arch. Virol.">
        <title>Complete genome sequence of invertebrate iridovirus IIV-25 isolated from a blackfly larva.</title>
        <authorList>
            <person name="Piegu B."/>
            <person name="Guizard S."/>
            <person name="Spears T."/>
            <person name="Cruaud C."/>
            <person name="Couloux A."/>
            <person name="Bideshi D.K."/>
            <person name="Federici B.A."/>
            <person name="Bigot Y."/>
        </authorList>
    </citation>
    <scope>NUCLEOTIDE SEQUENCE [LARGE SCALE GENOMIC DNA]</scope>
</reference>
<dbReference type="KEGG" id="vg:18501504"/>
<gene>
    <name evidence="2" type="primary">132R</name>
    <name evidence="2" type="ORF">IIV25_132R</name>
</gene>
<dbReference type="Proteomes" id="UP000097612">
    <property type="component" value="Segment"/>
</dbReference>
<evidence type="ECO:0000256" key="1">
    <source>
        <dbReference type="SAM" id="MobiDB-lite"/>
    </source>
</evidence>
<feature type="region of interest" description="Disordered" evidence="1">
    <location>
        <begin position="198"/>
        <end position="230"/>
    </location>
</feature>
<protein>
    <submittedName>
        <fullName evidence="2">Uncharacterized protein</fullName>
    </submittedName>
</protein>
<dbReference type="RefSeq" id="YP_009010665.1">
    <property type="nucleotide sequence ID" value="NC_023613.1"/>
</dbReference>
<dbReference type="GeneID" id="18501504"/>
<keyword evidence="3" id="KW-1185">Reference proteome</keyword>
<accession>W8W2G2</accession>
<proteinExistence type="predicted"/>